<dbReference type="EMBL" id="CP012836">
    <property type="protein sequence ID" value="AMQ56427.1"/>
    <property type="molecule type" value="Genomic_DNA"/>
</dbReference>
<dbReference type="CDD" id="cd05403">
    <property type="entry name" value="NT_KNTase_like"/>
    <property type="match status" value="1"/>
</dbReference>
<reference evidence="3" key="1">
    <citation type="submission" date="2015-09" db="EMBL/GenBank/DDBJ databases">
        <title>Complete sequence of Algoriphagus sp. M8-2.</title>
        <authorList>
            <person name="Shintani M."/>
        </authorList>
    </citation>
    <scope>NUCLEOTIDE SEQUENCE [LARGE SCALE GENOMIC DNA]</scope>
    <source>
        <strain evidence="3">M8-2</strain>
    </source>
</reference>
<organism evidence="2 3">
    <name type="scientific">Algoriphagus sanaruensis</name>
    <dbReference type="NCBI Taxonomy" id="1727163"/>
    <lineage>
        <taxon>Bacteria</taxon>
        <taxon>Pseudomonadati</taxon>
        <taxon>Bacteroidota</taxon>
        <taxon>Cytophagia</taxon>
        <taxon>Cytophagales</taxon>
        <taxon>Cyclobacteriaceae</taxon>
        <taxon>Algoriphagus</taxon>
    </lineage>
</organism>
<dbReference type="PATRIC" id="fig|1727163.4.peg.1742"/>
<protein>
    <recommendedName>
        <fullName evidence="1">Polymerase beta nucleotidyltransferase domain-containing protein</fullName>
    </recommendedName>
</protein>
<dbReference type="SUPFAM" id="SSF81301">
    <property type="entry name" value="Nucleotidyltransferase"/>
    <property type="match status" value="1"/>
</dbReference>
<dbReference type="Gene3D" id="3.30.460.10">
    <property type="entry name" value="Beta Polymerase, domain 2"/>
    <property type="match status" value="1"/>
</dbReference>
<dbReference type="Pfam" id="PF18765">
    <property type="entry name" value="Polbeta"/>
    <property type="match status" value="1"/>
</dbReference>
<dbReference type="Proteomes" id="UP000073816">
    <property type="component" value="Chromosome"/>
</dbReference>
<name>A0A142EMS2_9BACT</name>
<sequence length="110" mass="12644">MEVKSNYGLKPETIVQIQGVLSGFPELEKAIIYGSRAMGNFRYNSDIDLTLIGKKLGLTELLRIENELDDLLLPYQIDLSLFHQIDNPELVNHIDKYGKTLFEQKVEFSR</sequence>
<dbReference type="OrthoDB" id="9803106at2"/>
<keyword evidence="3" id="KW-1185">Reference proteome</keyword>
<feature type="domain" description="Polymerase beta nucleotidyltransferase" evidence="1">
    <location>
        <begin position="16"/>
        <end position="105"/>
    </location>
</feature>
<evidence type="ECO:0000313" key="2">
    <source>
        <dbReference type="EMBL" id="AMQ56427.1"/>
    </source>
</evidence>
<dbReference type="RefSeq" id="WP_067545942.1">
    <property type="nucleotide sequence ID" value="NZ_CP012836.1"/>
</dbReference>
<dbReference type="InterPro" id="IPR043519">
    <property type="entry name" value="NT_sf"/>
</dbReference>
<dbReference type="KEGG" id="alm:AO498_08370"/>
<evidence type="ECO:0000313" key="3">
    <source>
        <dbReference type="Proteomes" id="UP000073816"/>
    </source>
</evidence>
<gene>
    <name evidence="2" type="ORF">AO498_08370</name>
</gene>
<dbReference type="AlphaFoldDB" id="A0A142EMS2"/>
<proteinExistence type="predicted"/>
<reference evidence="2 3" key="2">
    <citation type="journal article" date="2016" name="Genome Announc.">
        <title>Complete Genome Sequence of Algoriphagus sp. Strain M8-2, Isolated from a Brackish Lake.</title>
        <authorList>
            <person name="Muraguchi Y."/>
            <person name="Kushimoto K."/>
            <person name="Ohtsubo Y."/>
            <person name="Suzuki T."/>
            <person name="Dohra H."/>
            <person name="Kimbara K."/>
            <person name="Shintani M."/>
        </authorList>
    </citation>
    <scope>NUCLEOTIDE SEQUENCE [LARGE SCALE GENOMIC DNA]</scope>
    <source>
        <strain evidence="2 3">M8-2</strain>
    </source>
</reference>
<evidence type="ECO:0000259" key="1">
    <source>
        <dbReference type="Pfam" id="PF18765"/>
    </source>
</evidence>
<accession>A0A142EMS2</accession>
<dbReference type="STRING" id="1727163.AO498_08370"/>
<dbReference type="InterPro" id="IPR041633">
    <property type="entry name" value="Polbeta"/>
</dbReference>